<evidence type="ECO:0000313" key="1">
    <source>
        <dbReference type="EMBL" id="ALN59665.1"/>
    </source>
</evidence>
<dbReference type="RefSeq" id="WP_057948962.1">
    <property type="nucleotide sequence ID" value="NZ_CP067396.1"/>
</dbReference>
<name>A0A0S2DMJ7_LYSEN</name>
<gene>
    <name evidence="1" type="ORF">GLE_4324</name>
</gene>
<accession>A0A0S2DMJ7</accession>
<dbReference type="PATRIC" id="fig|69.6.peg.4263"/>
<dbReference type="OrthoDB" id="9805585at2"/>
<organism evidence="1 2">
    <name type="scientific">Lysobacter enzymogenes</name>
    <dbReference type="NCBI Taxonomy" id="69"/>
    <lineage>
        <taxon>Bacteria</taxon>
        <taxon>Pseudomonadati</taxon>
        <taxon>Pseudomonadota</taxon>
        <taxon>Gammaproteobacteria</taxon>
        <taxon>Lysobacterales</taxon>
        <taxon>Lysobacteraceae</taxon>
        <taxon>Lysobacter</taxon>
    </lineage>
</organism>
<protein>
    <recommendedName>
        <fullName evidence="3">Phospholipid N-methyltransferase</fullName>
    </recommendedName>
</protein>
<dbReference type="EMBL" id="CP013140">
    <property type="protein sequence ID" value="ALN59665.1"/>
    <property type="molecule type" value="Genomic_DNA"/>
</dbReference>
<proteinExistence type="predicted"/>
<dbReference type="Proteomes" id="UP000061569">
    <property type="component" value="Chromosome"/>
</dbReference>
<reference evidence="1 2" key="1">
    <citation type="submission" date="2015-11" db="EMBL/GenBank/DDBJ databases">
        <title>Genome sequences of Lysobacter enzymogenes strain C3 and Lysobacter antibioticus ATCC 29479.</title>
        <authorList>
            <person name="Kobayashi D.Y."/>
        </authorList>
    </citation>
    <scope>NUCLEOTIDE SEQUENCE [LARGE SCALE GENOMIC DNA]</scope>
    <source>
        <strain evidence="1 2">C3</strain>
    </source>
</reference>
<dbReference type="Gene3D" id="3.40.50.150">
    <property type="entry name" value="Vaccinia Virus protein VP39"/>
    <property type="match status" value="1"/>
</dbReference>
<dbReference type="SUPFAM" id="SSF53335">
    <property type="entry name" value="S-adenosyl-L-methionine-dependent methyltransferases"/>
    <property type="match status" value="1"/>
</dbReference>
<dbReference type="InterPro" id="IPR029063">
    <property type="entry name" value="SAM-dependent_MTases_sf"/>
</dbReference>
<dbReference type="AlphaFoldDB" id="A0A0S2DMJ7"/>
<sequence length="210" mass="22964">MSQPLSPAARAAAVPARGDYWSFLRSWSRAPGRVGAIAPSGAALARLITAQIDADTGPVLELGPGTGVFTRALLERGVAERDLTLVEYGPEFAQMLGERFPQARVLCADARRLRRARLFGEDGAGAVVSGLPLRNLPPRQRLAVLLGAFAQLGEDGAYYQFTYGLSFPLPRAWLERYGFKVQRLGAARLNLPPASVYRVTRRRDWRLMGV</sequence>
<dbReference type="KEGG" id="lez:GLE_4324"/>
<evidence type="ECO:0000313" key="2">
    <source>
        <dbReference type="Proteomes" id="UP000061569"/>
    </source>
</evidence>
<dbReference type="STRING" id="69.GLE_4324"/>
<evidence type="ECO:0008006" key="3">
    <source>
        <dbReference type="Google" id="ProtNLM"/>
    </source>
</evidence>